<reference evidence="1" key="1">
    <citation type="submission" date="2018-02" db="EMBL/GenBank/DDBJ databases">
        <title>Rhizophora mucronata_Transcriptome.</title>
        <authorList>
            <person name="Meera S.P."/>
            <person name="Sreeshan A."/>
            <person name="Augustine A."/>
        </authorList>
    </citation>
    <scope>NUCLEOTIDE SEQUENCE</scope>
    <source>
        <tissue evidence="1">Leaf</tissue>
    </source>
</reference>
<sequence>MERSREKVRTNGVENIEGPIFCMHESKQLRNEISFVVVAAAGAAAAA</sequence>
<proteinExistence type="predicted"/>
<dbReference type="EMBL" id="GGEC01066636">
    <property type="protein sequence ID" value="MBX47120.1"/>
    <property type="molecule type" value="Transcribed_RNA"/>
</dbReference>
<protein>
    <submittedName>
        <fullName evidence="1">Uncharacterized protein</fullName>
    </submittedName>
</protein>
<dbReference type="AlphaFoldDB" id="A0A2P2NXE1"/>
<organism evidence="1">
    <name type="scientific">Rhizophora mucronata</name>
    <name type="common">Asiatic mangrove</name>
    <dbReference type="NCBI Taxonomy" id="61149"/>
    <lineage>
        <taxon>Eukaryota</taxon>
        <taxon>Viridiplantae</taxon>
        <taxon>Streptophyta</taxon>
        <taxon>Embryophyta</taxon>
        <taxon>Tracheophyta</taxon>
        <taxon>Spermatophyta</taxon>
        <taxon>Magnoliopsida</taxon>
        <taxon>eudicotyledons</taxon>
        <taxon>Gunneridae</taxon>
        <taxon>Pentapetalae</taxon>
        <taxon>rosids</taxon>
        <taxon>fabids</taxon>
        <taxon>Malpighiales</taxon>
        <taxon>Rhizophoraceae</taxon>
        <taxon>Rhizophora</taxon>
    </lineage>
</organism>
<name>A0A2P2NXE1_RHIMU</name>
<evidence type="ECO:0000313" key="1">
    <source>
        <dbReference type="EMBL" id="MBX47120.1"/>
    </source>
</evidence>
<accession>A0A2P2NXE1</accession>